<dbReference type="PANTHER" id="PTHR34776">
    <property type="entry name" value="F17F16.3 PROTEIN"/>
    <property type="match status" value="1"/>
</dbReference>
<feature type="region of interest" description="Disordered" evidence="1">
    <location>
        <begin position="1"/>
        <end position="106"/>
    </location>
</feature>
<feature type="compositionally biased region" description="Basic and acidic residues" evidence="1">
    <location>
        <begin position="1"/>
        <end position="14"/>
    </location>
</feature>
<evidence type="ECO:0000256" key="1">
    <source>
        <dbReference type="SAM" id="MobiDB-lite"/>
    </source>
</evidence>
<protein>
    <submittedName>
        <fullName evidence="2">Uncharacterized protein</fullName>
    </submittedName>
</protein>
<feature type="region of interest" description="Disordered" evidence="1">
    <location>
        <begin position="309"/>
        <end position="331"/>
    </location>
</feature>
<feature type="compositionally biased region" description="Basic and acidic residues" evidence="1">
    <location>
        <begin position="37"/>
        <end position="60"/>
    </location>
</feature>
<name>A0A2N8U7Z8_9BASI</name>
<feature type="compositionally biased region" description="Polar residues" evidence="1">
    <location>
        <begin position="130"/>
        <end position="144"/>
    </location>
</feature>
<sequence length="402" mass="43660">MRQTRLDESKKEDLQEAAAGSKRKEPASETDATSSTQEDRTKSRKTERSEKEQSQEDEKTQQNGGKSGASSPAKLSDDQRKVDNKLKGDDVEINEGASEDKEEVPWHVTEKGLVYFFYRPKVVSSDKAESNSTESLDDVQNTSMLLVPRASESDTAPASEASGGKSSSTDGQGDKRKPPNPTAYRLVSLGKKRMPSPEAALKSGQEPGGIGGRHSEAIWATPAARPAGRGHYALSIKTTDPPSSREVRLTYHLSHPSSDDFGQVQEELGLHSASSVLVQMRNPTLAPTGPGAPAAGLPEDQRAILTKDELEQNFGGDVKKKGNRYARPEEPALLDRKGVELLLIKREQQEDDGLTGLGDEQSEALSKLAQQDSDKLSDEAILKELELSSKEIEVEALSGEWI</sequence>
<dbReference type="PANTHER" id="PTHR34776:SF1">
    <property type="entry name" value="F17F16.3 PROTEIN"/>
    <property type="match status" value="1"/>
</dbReference>
<dbReference type="Proteomes" id="UP000239563">
    <property type="component" value="Chromosome I"/>
</dbReference>
<reference evidence="2 3" key="1">
    <citation type="submission" date="2017-02" db="EMBL/GenBank/DDBJ databases">
        <authorList>
            <person name="Peterson S.W."/>
        </authorList>
    </citation>
    <scope>NUCLEOTIDE SEQUENCE [LARGE SCALE GENOMIC DNA]</scope>
    <source>
        <strain evidence="2 3">SRS1_H2-8</strain>
    </source>
</reference>
<organism evidence="2 3">
    <name type="scientific">Sporisorium reilianum f. sp. reilianum</name>
    <dbReference type="NCBI Taxonomy" id="72559"/>
    <lineage>
        <taxon>Eukaryota</taxon>
        <taxon>Fungi</taxon>
        <taxon>Dikarya</taxon>
        <taxon>Basidiomycota</taxon>
        <taxon>Ustilaginomycotina</taxon>
        <taxon>Ustilaginomycetes</taxon>
        <taxon>Ustilaginales</taxon>
        <taxon>Ustilaginaceae</taxon>
        <taxon>Sporisorium</taxon>
    </lineage>
</organism>
<evidence type="ECO:0000313" key="2">
    <source>
        <dbReference type="EMBL" id="SJX60413.1"/>
    </source>
</evidence>
<feature type="region of interest" description="Disordered" evidence="1">
    <location>
        <begin position="124"/>
        <end position="245"/>
    </location>
</feature>
<feature type="compositionally biased region" description="Basic and acidic residues" evidence="1">
    <location>
        <begin position="75"/>
        <end position="90"/>
    </location>
</feature>
<dbReference type="EMBL" id="LT795054">
    <property type="protein sequence ID" value="SJX60413.1"/>
    <property type="molecule type" value="Genomic_DNA"/>
</dbReference>
<accession>A0A2N8U7Z8</accession>
<dbReference type="AlphaFoldDB" id="A0A2N8U7Z8"/>
<feature type="compositionally biased region" description="Polar residues" evidence="1">
    <location>
        <begin position="61"/>
        <end position="70"/>
    </location>
</feature>
<gene>
    <name evidence="2" type="ORF">SRS1_11755</name>
</gene>
<proteinExistence type="predicted"/>
<evidence type="ECO:0000313" key="3">
    <source>
        <dbReference type="Proteomes" id="UP000239563"/>
    </source>
</evidence>